<dbReference type="InterPro" id="IPR058633">
    <property type="entry name" value="EmrA/FarA_HH"/>
</dbReference>
<evidence type="ECO:0000256" key="3">
    <source>
        <dbReference type="ARBA" id="ARBA00022448"/>
    </source>
</evidence>
<accession>A0A1L4A081</accession>
<sequence>MTDATLEQDHDMQDAPPPSRSGKRKRLFLIFGGAILLIALCWWIWATFLAGDTESTENAYTNVEVAQVTPLVGGPVKRVAVVNTQAVHAGDVLVELDDTDLRLAVAQAEAALGRARRQVRQVQENDANLASQVDVGQADLVRAQADLDKALLDERRRQRLAGPGAISQQELSDSQTAVRVARAAVTQAKARVAAATGARRANQALIENSTVETNPEVLAAKARLDQAKVDLSRAVIRAPVDGVVDQRHVAVGQRVQPGVPLMVVVPVQNMYVDANFKEGQLKRVRPGQTARLTSDLYGSDVVYHGRVEGFAGGSGSAFAAIPAQNATGNWIKVVQRLPVRIRLDPKELKEHPLRVGLSMHATVDLSEAR</sequence>
<evidence type="ECO:0000256" key="1">
    <source>
        <dbReference type="ARBA" id="ARBA00004377"/>
    </source>
</evidence>
<dbReference type="FunFam" id="2.40.30.170:FF:000003">
    <property type="entry name" value="Multidrug resistance protein A"/>
    <property type="match status" value="1"/>
</dbReference>
<keyword evidence="5" id="KW-0997">Cell inner membrane</keyword>
<dbReference type="AlphaFoldDB" id="A0A1L4A081"/>
<evidence type="ECO:0000256" key="4">
    <source>
        <dbReference type="ARBA" id="ARBA00022475"/>
    </source>
</evidence>
<dbReference type="Pfam" id="PF25885">
    <property type="entry name" value="HH_EMRA"/>
    <property type="match status" value="1"/>
</dbReference>
<comment type="similarity">
    <text evidence="2">Belongs to the membrane fusion protein (MFP) (TC 8.A.1) family.</text>
</comment>
<dbReference type="GO" id="GO:1990961">
    <property type="term" value="P:xenobiotic detoxification by transmembrane export across the plasma membrane"/>
    <property type="evidence" value="ECO:0007669"/>
    <property type="project" value="UniProtKB-ARBA"/>
</dbReference>
<reference evidence="13 14" key="1">
    <citation type="submission" date="2016-11" db="EMBL/GenBank/DDBJ databases">
        <title>Complete Genome Sequence of alachlor-degrading Sphingomonas sp. strain JJ-A5.</title>
        <authorList>
            <person name="Lee H."/>
            <person name="Ka J.-O."/>
        </authorList>
    </citation>
    <scope>NUCLEOTIDE SEQUENCE [LARGE SCALE GENOMIC DNA]</scope>
    <source>
        <strain evidence="13 14">JJ-A5</strain>
        <plasmid evidence="14">phsl1</plasmid>
    </source>
</reference>
<dbReference type="Pfam" id="PF25963">
    <property type="entry name" value="Beta-barrel_AAEA"/>
    <property type="match status" value="1"/>
</dbReference>
<dbReference type="Proteomes" id="UP000182063">
    <property type="component" value="Plasmid pHSL1"/>
</dbReference>
<evidence type="ECO:0000256" key="10">
    <source>
        <dbReference type="SAM" id="Phobius"/>
    </source>
</evidence>
<evidence type="ECO:0000256" key="8">
    <source>
        <dbReference type="ARBA" id="ARBA00023136"/>
    </source>
</evidence>
<evidence type="ECO:0000259" key="12">
    <source>
        <dbReference type="Pfam" id="PF25963"/>
    </source>
</evidence>
<dbReference type="Gene3D" id="2.40.50.100">
    <property type="match status" value="1"/>
</dbReference>
<dbReference type="GO" id="GO:0046677">
    <property type="term" value="P:response to antibiotic"/>
    <property type="evidence" value="ECO:0007669"/>
    <property type="project" value="UniProtKB-ARBA"/>
</dbReference>
<evidence type="ECO:0000256" key="6">
    <source>
        <dbReference type="ARBA" id="ARBA00022692"/>
    </source>
</evidence>
<feature type="domain" description="Multidrug export protein EmrA/FarA alpha-helical hairpin" evidence="11">
    <location>
        <begin position="99"/>
        <end position="233"/>
    </location>
</feature>
<evidence type="ECO:0000256" key="5">
    <source>
        <dbReference type="ARBA" id="ARBA00022519"/>
    </source>
</evidence>
<dbReference type="InterPro" id="IPR058634">
    <property type="entry name" value="AaeA-lik-b-barrel"/>
</dbReference>
<keyword evidence="4" id="KW-1003">Cell membrane</keyword>
<dbReference type="PANTHER" id="PTHR30386:SF19">
    <property type="entry name" value="MULTIDRUG EXPORT PROTEIN EMRA-RELATED"/>
    <property type="match status" value="1"/>
</dbReference>
<proteinExistence type="inferred from homology"/>
<gene>
    <name evidence="13" type="ORF">BSL82_17685</name>
</gene>
<evidence type="ECO:0000256" key="9">
    <source>
        <dbReference type="SAM" id="MobiDB-lite"/>
    </source>
</evidence>
<dbReference type="InterPro" id="IPR050739">
    <property type="entry name" value="MFP"/>
</dbReference>
<dbReference type="Gene3D" id="2.40.30.170">
    <property type="match status" value="1"/>
</dbReference>
<dbReference type="GO" id="GO:0015721">
    <property type="term" value="P:bile acid and bile salt transport"/>
    <property type="evidence" value="ECO:0007669"/>
    <property type="project" value="UniProtKB-ARBA"/>
</dbReference>
<name>A0A1L4A081_9SPHN</name>
<dbReference type="RefSeq" id="WP_072598912.1">
    <property type="nucleotide sequence ID" value="NZ_CP018222.1"/>
</dbReference>
<dbReference type="KEGG" id="sphj:BSL82_17685"/>
<evidence type="ECO:0000259" key="11">
    <source>
        <dbReference type="Pfam" id="PF25885"/>
    </source>
</evidence>
<comment type="subcellular location">
    <subcellularLocation>
        <location evidence="1">Cell inner membrane</location>
        <topology evidence="1">Single-pass membrane protein</topology>
    </subcellularLocation>
</comment>
<keyword evidence="6 10" id="KW-0812">Transmembrane</keyword>
<dbReference type="Gene3D" id="1.10.287.470">
    <property type="entry name" value="Helix hairpin bin"/>
    <property type="match status" value="2"/>
</dbReference>
<keyword evidence="13" id="KW-0614">Plasmid</keyword>
<evidence type="ECO:0000256" key="2">
    <source>
        <dbReference type="ARBA" id="ARBA00009477"/>
    </source>
</evidence>
<evidence type="ECO:0000256" key="7">
    <source>
        <dbReference type="ARBA" id="ARBA00022989"/>
    </source>
</evidence>
<feature type="region of interest" description="Disordered" evidence="9">
    <location>
        <begin position="1"/>
        <end position="22"/>
    </location>
</feature>
<dbReference type="PANTHER" id="PTHR30386">
    <property type="entry name" value="MEMBRANE FUSION SUBUNIT OF EMRAB-TOLC MULTIDRUG EFFLUX PUMP"/>
    <property type="match status" value="1"/>
</dbReference>
<evidence type="ECO:0000313" key="13">
    <source>
        <dbReference type="EMBL" id="API61283.1"/>
    </source>
</evidence>
<dbReference type="GO" id="GO:0005886">
    <property type="term" value="C:plasma membrane"/>
    <property type="evidence" value="ECO:0007669"/>
    <property type="project" value="UniProtKB-SubCell"/>
</dbReference>
<dbReference type="EMBL" id="CP018222">
    <property type="protein sequence ID" value="API61283.1"/>
    <property type="molecule type" value="Genomic_DNA"/>
</dbReference>
<feature type="domain" description="p-hydroxybenzoic acid efflux pump subunit AaeA-like beta-barrel" evidence="12">
    <location>
        <begin position="270"/>
        <end position="356"/>
    </location>
</feature>
<organism evidence="13 14">
    <name type="scientific">Tardibacter chloracetimidivorans</name>
    <dbReference type="NCBI Taxonomy" id="1921510"/>
    <lineage>
        <taxon>Bacteria</taxon>
        <taxon>Pseudomonadati</taxon>
        <taxon>Pseudomonadota</taxon>
        <taxon>Alphaproteobacteria</taxon>
        <taxon>Sphingomonadales</taxon>
        <taxon>Sphingomonadaceae</taxon>
        <taxon>Tardibacter</taxon>
    </lineage>
</organism>
<geneLocation type="plasmid" evidence="14">
    <name>phsl1</name>
</geneLocation>
<keyword evidence="8 10" id="KW-0472">Membrane</keyword>
<feature type="transmembrane region" description="Helical" evidence="10">
    <location>
        <begin position="27"/>
        <end position="45"/>
    </location>
</feature>
<keyword evidence="3" id="KW-0813">Transport</keyword>
<dbReference type="SUPFAM" id="SSF111369">
    <property type="entry name" value="HlyD-like secretion proteins"/>
    <property type="match status" value="3"/>
</dbReference>
<protein>
    <submittedName>
        <fullName evidence="13">Efflux transporter periplasmic adaptor subunit</fullName>
    </submittedName>
</protein>
<keyword evidence="14" id="KW-1185">Reference proteome</keyword>
<keyword evidence="7 10" id="KW-1133">Transmembrane helix</keyword>
<evidence type="ECO:0000313" key="14">
    <source>
        <dbReference type="Proteomes" id="UP000182063"/>
    </source>
</evidence>